<accession>A0ABQ3AN09</accession>
<dbReference type="SUPFAM" id="SSF109604">
    <property type="entry name" value="HD-domain/PDEase-like"/>
    <property type="match status" value="1"/>
</dbReference>
<gene>
    <name evidence="2" type="ORF">GCM10007071_02910</name>
</gene>
<comment type="caution">
    <text evidence="2">The sequence shown here is derived from an EMBL/GenBank/DDBJ whole genome shotgun (WGS) entry which is preliminary data.</text>
</comment>
<dbReference type="EMBL" id="BMXV01000001">
    <property type="protein sequence ID" value="GGY59922.1"/>
    <property type="molecule type" value="Genomic_DNA"/>
</dbReference>
<evidence type="ECO:0000313" key="3">
    <source>
        <dbReference type="Proteomes" id="UP000601597"/>
    </source>
</evidence>
<proteinExistence type="predicted"/>
<dbReference type="Pfam" id="PF13487">
    <property type="entry name" value="HD_5"/>
    <property type="match status" value="1"/>
</dbReference>
<dbReference type="Proteomes" id="UP000601597">
    <property type="component" value="Unassembled WGS sequence"/>
</dbReference>
<keyword evidence="3" id="KW-1185">Reference proteome</keyword>
<dbReference type="Gene3D" id="1.10.3210.10">
    <property type="entry name" value="Hypothetical protein af1432"/>
    <property type="match status" value="1"/>
</dbReference>
<dbReference type="RefSeq" id="WP_189571736.1">
    <property type="nucleotide sequence ID" value="NZ_BMXV01000001.1"/>
</dbReference>
<dbReference type="PROSITE" id="PS51832">
    <property type="entry name" value="HD_GYP"/>
    <property type="match status" value="1"/>
</dbReference>
<dbReference type="PANTHER" id="PTHR43155">
    <property type="entry name" value="CYCLIC DI-GMP PHOSPHODIESTERASE PA4108-RELATED"/>
    <property type="match status" value="1"/>
</dbReference>
<dbReference type="InterPro" id="IPR037522">
    <property type="entry name" value="HD_GYP_dom"/>
</dbReference>
<name>A0ABQ3AN09_9GAMM</name>
<evidence type="ECO:0000313" key="2">
    <source>
        <dbReference type="EMBL" id="GGY59922.1"/>
    </source>
</evidence>
<organism evidence="2 3">
    <name type="scientific">Marinobacter zhanjiangensis</name>
    <dbReference type="NCBI Taxonomy" id="578215"/>
    <lineage>
        <taxon>Bacteria</taxon>
        <taxon>Pseudomonadati</taxon>
        <taxon>Pseudomonadota</taxon>
        <taxon>Gammaproteobacteria</taxon>
        <taxon>Pseudomonadales</taxon>
        <taxon>Marinobacteraceae</taxon>
        <taxon>Marinobacter</taxon>
    </lineage>
</organism>
<evidence type="ECO:0000259" key="1">
    <source>
        <dbReference type="PROSITE" id="PS51832"/>
    </source>
</evidence>
<reference evidence="3" key="1">
    <citation type="journal article" date="2019" name="Int. J. Syst. Evol. Microbiol.">
        <title>The Global Catalogue of Microorganisms (GCM) 10K type strain sequencing project: providing services to taxonomists for standard genome sequencing and annotation.</title>
        <authorList>
            <consortium name="The Broad Institute Genomics Platform"/>
            <consortium name="The Broad Institute Genome Sequencing Center for Infectious Disease"/>
            <person name="Wu L."/>
            <person name="Ma J."/>
        </authorList>
    </citation>
    <scope>NUCLEOTIDE SEQUENCE [LARGE SCALE GENOMIC DNA]</scope>
    <source>
        <strain evidence="3">KCTC 22280</strain>
    </source>
</reference>
<dbReference type="CDD" id="cd00077">
    <property type="entry name" value="HDc"/>
    <property type="match status" value="1"/>
</dbReference>
<dbReference type="PANTHER" id="PTHR43155:SF2">
    <property type="entry name" value="CYCLIC DI-GMP PHOSPHODIESTERASE PA4108"/>
    <property type="match status" value="1"/>
</dbReference>
<sequence>MPENNRAEPAQSLVRVAPGVLVVGKPLPWPVFDSQGEVLLAQGFVIQSDAQLEQLYKRGMFYPRQAENPDEEVQEEIAAEERNPFADYRALLKTLSRTYEAISGRHPDARLKLLGLARLIDRICRQAPDASLALVHLYSVEPTATEQSLFYAIVCHFAGRELDMDEGRIIVLMAAALSANLALMPILDKLNASSNALNDQQRLIIHRHPQLAARALHEAGIENRLLLKIVMQHHERSDGSGYPERLTGDQILPEAHVMALAEHYVALISRRGYRPRFSIPQARKAISDAAHNSPRPGLFRALLNALTPYPPGALVRLANNEVAVITQRPQHIRGHRAKAITDPRGNRFAHGHERNTDRLDFNIRAVEEVDMMPPMDFQELWDFDPSAQPGDQVVTTGEQGE</sequence>
<protein>
    <recommendedName>
        <fullName evidence="1">HD-GYP domain-containing protein</fullName>
    </recommendedName>
</protein>
<dbReference type="InterPro" id="IPR003607">
    <property type="entry name" value="HD/PDEase_dom"/>
</dbReference>
<feature type="domain" description="HD-GYP" evidence="1">
    <location>
        <begin position="121"/>
        <end position="318"/>
    </location>
</feature>